<keyword evidence="2" id="KW-1185">Reference proteome</keyword>
<dbReference type="AlphaFoldDB" id="A0AAU9UJN8"/>
<evidence type="ECO:0000313" key="1">
    <source>
        <dbReference type="EMBL" id="CAH2099398.1"/>
    </source>
</evidence>
<dbReference type="EMBL" id="CAKOGL010000022">
    <property type="protein sequence ID" value="CAH2099398.1"/>
    <property type="molecule type" value="Genomic_DNA"/>
</dbReference>
<name>A0AAU9UJN8_EUPED</name>
<reference evidence="1" key="1">
    <citation type="submission" date="2022-03" db="EMBL/GenBank/DDBJ databases">
        <authorList>
            <person name="Tunstrom K."/>
        </authorList>
    </citation>
    <scope>NUCLEOTIDE SEQUENCE</scope>
</reference>
<evidence type="ECO:0008006" key="3">
    <source>
        <dbReference type="Google" id="ProtNLM"/>
    </source>
</evidence>
<comment type="caution">
    <text evidence="1">The sequence shown here is derived from an EMBL/GenBank/DDBJ whole genome shotgun (WGS) entry which is preliminary data.</text>
</comment>
<evidence type="ECO:0000313" key="2">
    <source>
        <dbReference type="Proteomes" id="UP001153954"/>
    </source>
</evidence>
<dbReference type="Proteomes" id="UP001153954">
    <property type="component" value="Unassembled WGS sequence"/>
</dbReference>
<gene>
    <name evidence="1" type="ORF">EEDITHA_LOCUS14385</name>
</gene>
<sequence>MRSTGKGCVQGSIGWPILWNQLLDPLLRDFRGDYTQAFTGRRDVVLVFEGKTVLEIERRANAALKHVRRWGLSNRLRFVPDKINAVAMTRKLKYPTSSHGWC</sequence>
<proteinExistence type="predicted"/>
<organism evidence="1 2">
    <name type="scientific">Euphydryas editha</name>
    <name type="common">Edith's checkerspot</name>
    <dbReference type="NCBI Taxonomy" id="104508"/>
    <lineage>
        <taxon>Eukaryota</taxon>
        <taxon>Metazoa</taxon>
        <taxon>Ecdysozoa</taxon>
        <taxon>Arthropoda</taxon>
        <taxon>Hexapoda</taxon>
        <taxon>Insecta</taxon>
        <taxon>Pterygota</taxon>
        <taxon>Neoptera</taxon>
        <taxon>Endopterygota</taxon>
        <taxon>Lepidoptera</taxon>
        <taxon>Glossata</taxon>
        <taxon>Ditrysia</taxon>
        <taxon>Papilionoidea</taxon>
        <taxon>Nymphalidae</taxon>
        <taxon>Nymphalinae</taxon>
        <taxon>Euphydryas</taxon>
    </lineage>
</organism>
<accession>A0AAU9UJN8</accession>
<protein>
    <recommendedName>
        <fullName evidence="3">Reverse transcriptase domain-containing protein</fullName>
    </recommendedName>
</protein>